<sequence>MNRKPLIGMMLGWKIPPDLPRACAVAAAYHGADFYYFRMSGIKENTIIGMKLENDEWVSGEFPYPDAIYDYTRRRGIALFAEAYRKLEGIPMGHTIKGRSMNKSKVYRIIQRNEQLSQSLIPYMTVKDSDSLMAFIERHEKVIFKTNGGYLGKNALTVELKNDVIELFDQQYLHRFSREDLPRLTEMLKAKKYFAQKMIHSVTPQGHPFHVRVHLSKNGQNRWTVAFHSIGLSLTPHVRVTNSESTYRGTSTWGDFLRNQFGEKEDGPLHLRIDDYALRMANYLEEASGGGFQEVALDLGLDDRKRIWLFEAGIGLPGTSYYQLQMALPAIAYTLYVLKKQRGEIE</sequence>
<name>A0ACC6PAT1_9BACL</name>
<accession>A0ACC6PAT1</accession>
<dbReference type="Proteomes" id="UP001380953">
    <property type="component" value="Unassembled WGS sequence"/>
</dbReference>
<evidence type="ECO:0000313" key="1">
    <source>
        <dbReference type="EMBL" id="MEJ8304002.1"/>
    </source>
</evidence>
<protein>
    <submittedName>
        <fullName evidence="1">YheC/YheD family protein</fullName>
    </submittedName>
</protein>
<reference evidence="1" key="1">
    <citation type="submission" date="2024-03" db="EMBL/GenBank/DDBJ databases">
        <title>Whole genome sequecning of epiphytes from Marcgravia umbellata leaves.</title>
        <authorList>
            <person name="Kumar G."/>
            <person name="Savka M.A."/>
        </authorList>
    </citation>
    <scope>NUCLEOTIDE SEQUENCE</scope>
    <source>
        <strain evidence="1">RIT_BL5</strain>
    </source>
</reference>
<evidence type="ECO:0000313" key="2">
    <source>
        <dbReference type="Proteomes" id="UP001380953"/>
    </source>
</evidence>
<keyword evidence="2" id="KW-1185">Reference proteome</keyword>
<organism evidence="1 2">
    <name type="scientific">Saccharibacillus sacchari</name>
    <dbReference type="NCBI Taxonomy" id="456493"/>
    <lineage>
        <taxon>Bacteria</taxon>
        <taxon>Bacillati</taxon>
        <taxon>Bacillota</taxon>
        <taxon>Bacilli</taxon>
        <taxon>Bacillales</taxon>
        <taxon>Paenibacillaceae</taxon>
        <taxon>Saccharibacillus</taxon>
    </lineage>
</organism>
<dbReference type="EMBL" id="JBBKAR010000031">
    <property type="protein sequence ID" value="MEJ8304002.1"/>
    <property type="molecule type" value="Genomic_DNA"/>
</dbReference>
<gene>
    <name evidence="1" type="ORF">WKI47_08840</name>
</gene>
<comment type="caution">
    <text evidence="1">The sequence shown here is derived from an EMBL/GenBank/DDBJ whole genome shotgun (WGS) entry which is preliminary data.</text>
</comment>
<proteinExistence type="predicted"/>